<organism evidence="10 11">
    <name type="scientific">Fusobacterium mortiferum</name>
    <dbReference type="NCBI Taxonomy" id="850"/>
    <lineage>
        <taxon>Bacteria</taxon>
        <taxon>Fusobacteriati</taxon>
        <taxon>Fusobacteriota</taxon>
        <taxon>Fusobacteriia</taxon>
        <taxon>Fusobacteriales</taxon>
        <taxon>Fusobacteriaceae</taxon>
        <taxon>Fusobacterium</taxon>
    </lineage>
</organism>
<keyword evidence="3" id="KW-0479">Metal-binding</keyword>
<evidence type="ECO:0000256" key="2">
    <source>
        <dbReference type="ARBA" id="ARBA00022517"/>
    </source>
</evidence>
<keyword evidence="6" id="KW-0862">Zinc</keyword>
<keyword evidence="11" id="KW-1185">Reference proteome</keyword>
<gene>
    <name evidence="10" type="primary">rsgA</name>
    <name evidence="10" type="ORF">H6A04_12485</name>
</gene>
<evidence type="ECO:0000256" key="7">
    <source>
        <dbReference type="ARBA" id="ARBA00022884"/>
    </source>
</evidence>
<accession>A0ABS2G5Y4</accession>
<evidence type="ECO:0000256" key="3">
    <source>
        <dbReference type="ARBA" id="ARBA00022723"/>
    </source>
</evidence>
<evidence type="ECO:0000256" key="6">
    <source>
        <dbReference type="ARBA" id="ARBA00022833"/>
    </source>
</evidence>
<dbReference type="Pfam" id="PF03193">
    <property type="entry name" value="RsgA_GTPase"/>
    <property type="match status" value="1"/>
</dbReference>
<evidence type="ECO:0000256" key="1">
    <source>
        <dbReference type="ARBA" id="ARBA00022490"/>
    </source>
</evidence>
<dbReference type="InterPro" id="IPR027417">
    <property type="entry name" value="P-loop_NTPase"/>
</dbReference>
<protein>
    <submittedName>
        <fullName evidence="10">GTPase RsgA</fullName>
    </submittedName>
</protein>
<evidence type="ECO:0000259" key="8">
    <source>
        <dbReference type="Pfam" id="PF03193"/>
    </source>
</evidence>
<dbReference type="InterPro" id="IPR004881">
    <property type="entry name" value="Ribosome_biogen_GTPase_RsgA"/>
</dbReference>
<dbReference type="PANTHER" id="PTHR32120:SF11">
    <property type="entry name" value="SMALL RIBOSOMAL SUBUNIT BIOGENESIS GTPASE RSGA 1, MITOCHONDRIAL-RELATED"/>
    <property type="match status" value="1"/>
</dbReference>
<dbReference type="InterPro" id="IPR012340">
    <property type="entry name" value="NA-bd_OB-fold"/>
</dbReference>
<evidence type="ECO:0000256" key="4">
    <source>
        <dbReference type="ARBA" id="ARBA00022730"/>
    </source>
</evidence>
<keyword evidence="4" id="KW-0699">rRNA-binding</keyword>
<dbReference type="EMBL" id="JACJLT010000391">
    <property type="protein sequence ID" value="MBM6876435.1"/>
    <property type="molecule type" value="Genomic_DNA"/>
</dbReference>
<keyword evidence="2" id="KW-0690">Ribosome biogenesis</keyword>
<proteinExistence type="predicted"/>
<dbReference type="Proteomes" id="UP000728968">
    <property type="component" value="Unassembled WGS sequence"/>
</dbReference>
<dbReference type="Pfam" id="PF16745">
    <property type="entry name" value="RsgA_N"/>
    <property type="match status" value="1"/>
</dbReference>
<feature type="domain" description="EngC GTPase" evidence="8">
    <location>
        <begin position="44"/>
        <end position="108"/>
    </location>
</feature>
<evidence type="ECO:0000256" key="5">
    <source>
        <dbReference type="ARBA" id="ARBA00022801"/>
    </source>
</evidence>
<feature type="domain" description="Ribosome biogenesis GTPase RsgA N-terminal" evidence="9">
    <location>
        <begin position="3"/>
        <end position="39"/>
    </location>
</feature>
<comment type="caution">
    <text evidence="10">The sequence shown here is derived from an EMBL/GenBank/DDBJ whole genome shotgun (WGS) entry which is preliminary data.</text>
</comment>
<evidence type="ECO:0000313" key="11">
    <source>
        <dbReference type="Proteomes" id="UP000728968"/>
    </source>
</evidence>
<sequence>MGKSENNVYECKLRGILKRKESKDNCVVGDIVEISEDNSIINVEKRKNLVERPLVANIDYLVIQFAAKDPDIDYERLNLLLLRSFYYKITPLVIINKIDLLNDREMTELK</sequence>
<keyword evidence="7" id="KW-0694">RNA-binding</keyword>
<reference evidence="10 11" key="1">
    <citation type="journal article" date="2021" name="Sci. Rep.">
        <title>The distribution of antibiotic resistance genes in chicken gut microbiota commensals.</title>
        <authorList>
            <person name="Juricova H."/>
            <person name="Matiasovicova J."/>
            <person name="Kubasova T."/>
            <person name="Cejkova D."/>
            <person name="Rychlik I."/>
        </authorList>
    </citation>
    <scope>NUCLEOTIDE SEQUENCE [LARGE SCALE GENOMIC DNA]</scope>
    <source>
        <strain evidence="10 11">An425</strain>
    </source>
</reference>
<dbReference type="InterPro" id="IPR010914">
    <property type="entry name" value="RsgA_GTPase_dom"/>
</dbReference>
<dbReference type="SUPFAM" id="SSF52540">
    <property type="entry name" value="P-loop containing nucleoside triphosphate hydrolases"/>
    <property type="match status" value="1"/>
</dbReference>
<dbReference type="InterPro" id="IPR031944">
    <property type="entry name" value="RsgA_N"/>
</dbReference>
<dbReference type="Gene3D" id="3.40.50.300">
    <property type="entry name" value="P-loop containing nucleotide triphosphate hydrolases"/>
    <property type="match status" value="1"/>
</dbReference>
<dbReference type="PANTHER" id="PTHR32120">
    <property type="entry name" value="SMALL RIBOSOMAL SUBUNIT BIOGENESIS GTPASE RSGA"/>
    <property type="match status" value="1"/>
</dbReference>
<name>A0ABS2G5Y4_FUSMR</name>
<feature type="non-terminal residue" evidence="10">
    <location>
        <position position="110"/>
    </location>
</feature>
<keyword evidence="5" id="KW-0378">Hydrolase</keyword>
<evidence type="ECO:0000259" key="9">
    <source>
        <dbReference type="Pfam" id="PF16745"/>
    </source>
</evidence>
<evidence type="ECO:0000313" key="10">
    <source>
        <dbReference type="EMBL" id="MBM6876435.1"/>
    </source>
</evidence>
<dbReference type="Gene3D" id="2.40.50.140">
    <property type="entry name" value="Nucleic acid-binding proteins"/>
    <property type="match status" value="1"/>
</dbReference>
<keyword evidence="1" id="KW-0963">Cytoplasm</keyword>